<protein>
    <submittedName>
        <fullName evidence="4">Ribokinase</fullName>
        <ecNumber evidence="4">2.7.1.15</ecNumber>
    </submittedName>
</protein>
<dbReference type="EMBL" id="JACHOO010000004">
    <property type="protein sequence ID" value="MBB5753067.1"/>
    <property type="molecule type" value="Genomic_DNA"/>
</dbReference>
<dbReference type="PANTHER" id="PTHR10584:SF166">
    <property type="entry name" value="RIBOKINASE"/>
    <property type="match status" value="1"/>
</dbReference>
<dbReference type="InterPro" id="IPR029056">
    <property type="entry name" value="Ribokinase-like"/>
</dbReference>
<dbReference type="Gene3D" id="3.40.1190.20">
    <property type="match status" value="1"/>
</dbReference>
<keyword evidence="1 4" id="KW-0808">Transferase</keyword>
<dbReference type="PROSITE" id="PS00584">
    <property type="entry name" value="PFKB_KINASES_2"/>
    <property type="match status" value="1"/>
</dbReference>
<keyword evidence="2 4" id="KW-0418">Kinase</keyword>
<evidence type="ECO:0000313" key="4">
    <source>
        <dbReference type="EMBL" id="MBB5753067.1"/>
    </source>
</evidence>
<gene>
    <name evidence="4" type="ORF">GGQ63_002133</name>
</gene>
<dbReference type="InterPro" id="IPR002173">
    <property type="entry name" value="Carboh/pur_kinase_PfkB_CS"/>
</dbReference>
<dbReference type="PANTHER" id="PTHR10584">
    <property type="entry name" value="SUGAR KINASE"/>
    <property type="match status" value="1"/>
</dbReference>
<name>A0A7W9L1Y3_9HYPH</name>
<proteinExistence type="predicted"/>
<dbReference type="Proteomes" id="UP000523821">
    <property type="component" value="Unassembled WGS sequence"/>
</dbReference>
<sequence>MRPPRLVCLGNITSDDIVLPDGTTKRRAGGGDALYAGFAARAIEPTAEIVAPIGHDLPETTLARLRERGFSLAGLPARARPTLHVAVEYLPDGERAWTFHHTEEDFLDLSPLPADIPDAYRSAEAFLILAMSLQATEALAGHLAPLPGLVALDPQQDYIPGNEDRVRAVLGRLDVFLPSAVEVRRLTGSTDWPAAARQLAALGPRLVVVKLGAAGCFIHDARSGRDLTVPAFPTAPVDTTGAGDSFSGAFMAALVGAPDDLEGAAHAGAAAASFTIADYGTAGIMAADPAAIRDRWLEDRKETR</sequence>
<evidence type="ECO:0000256" key="2">
    <source>
        <dbReference type="ARBA" id="ARBA00022777"/>
    </source>
</evidence>
<dbReference type="Pfam" id="PF00294">
    <property type="entry name" value="PfkB"/>
    <property type="match status" value="1"/>
</dbReference>
<feature type="domain" description="Carbohydrate kinase PfkB" evidence="3">
    <location>
        <begin position="20"/>
        <end position="282"/>
    </location>
</feature>
<evidence type="ECO:0000256" key="1">
    <source>
        <dbReference type="ARBA" id="ARBA00022679"/>
    </source>
</evidence>
<accession>A0A7W9L1Y3</accession>
<comment type="caution">
    <text evidence="4">The sequence shown here is derived from an EMBL/GenBank/DDBJ whole genome shotgun (WGS) entry which is preliminary data.</text>
</comment>
<dbReference type="RefSeq" id="WP_183855533.1">
    <property type="nucleotide sequence ID" value="NZ_JACHOO010000004.1"/>
</dbReference>
<evidence type="ECO:0000259" key="3">
    <source>
        <dbReference type="Pfam" id="PF00294"/>
    </source>
</evidence>
<dbReference type="AlphaFoldDB" id="A0A7W9L1Y3"/>
<organism evidence="4 5">
    <name type="scientific">Prosthecomicrobium pneumaticum</name>
    <dbReference type="NCBI Taxonomy" id="81895"/>
    <lineage>
        <taxon>Bacteria</taxon>
        <taxon>Pseudomonadati</taxon>
        <taxon>Pseudomonadota</taxon>
        <taxon>Alphaproteobacteria</taxon>
        <taxon>Hyphomicrobiales</taxon>
        <taxon>Kaistiaceae</taxon>
        <taxon>Prosthecomicrobium</taxon>
    </lineage>
</organism>
<evidence type="ECO:0000313" key="5">
    <source>
        <dbReference type="Proteomes" id="UP000523821"/>
    </source>
</evidence>
<keyword evidence="5" id="KW-1185">Reference proteome</keyword>
<dbReference type="InterPro" id="IPR011611">
    <property type="entry name" value="PfkB_dom"/>
</dbReference>
<dbReference type="SUPFAM" id="SSF53613">
    <property type="entry name" value="Ribokinase-like"/>
    <property type="match status" value="1"/>
</dbReference>
<reference evidence="4 5" key="1">
    <citation type="submission" date="2020-08" db="EMBL/GenBank/DDBJ databases">
        <title>Genomic Encyclopedia of Type Strains, Phase IV (KMG-IV): sequencing the most valuable type-strain genomes for metagenomic binning, comparative biology and taxonomic classification.</title>
        <authorList>
            <person name="Goeker M."/>
        </authorList>
    </citation>
    <scope>NUCLEOTIDE SEQUENCE [LARGE SCALE GENOMIC DNA]</scope>
    <source>
        <strain evidence="4 5">DSM 16268</strain>
    </source>
</reference>
<dbReference type="GO" id="GO:0004747">
    <property type="term" value="F:ribokinase activity"/>
    <property type="evidence" value="ECO:0007669"/>
    <property type="project" value="UniProtKB-EC"/>
</dbReference>
<dbReference type="EC" id="2.7.1.15" evidence="4"/>
<dbReference type="GO" id="GO:0005829">
    <property type="term" value="C:cytosol"/>
    <property type="evidence" value="ECO:0007669"/>
    <property type="project" value="TreeGrafter"/>
</dbReference>